<accession>A0A3M0MHB9</accession>
<reference evidence="1 2" key="1">
    <citation type="submission" date="2018-07" db="EMBL/GenBank/DDBJ databases">
        <authorList>
            <person name="Zhang Y."/>
            <person name="Wang L."/>
            <person name="Ma S."/>
        </authorList>
    </citation>
    <scope>NUCLEOTIDE SEQUENCE [LARGE SCALE GENOMIC DNA]</scope>
    <source>
        <strain evidence="1 2">4-2</strain>
    </source>
</reference>
<name>A0A3M0MHB9_9RHOB</name>
<dbReference type="AlphaFoldDB" id="A0A3M0MHB9"/>
<proteinExistence type="predicted"/>
<sequence>MHTPAAHRFDRKFNRLKGTVFIVTYGRSGSTLLQNLLMTIPGCVIRGENHNMMEPIWQAAMRCRMTRGTWGQEHRPPTHPWHGADGIRPWPFAASMIDGFVDHVLCPPPEARWFGFKEIRYNALGGHFVEILDFMAAHFKNAHFVFNTRRIEDVMKSAWWTEWKPDEITVLAHDMDRRFADYHDAHPSRTRITRYEEFATDPGALRDVFDMLKEPMDRDRIQAVLRQRLSH</sequence>
<organism evidence="1 2">
    <name type="scientific">Paracoccus alkanivorans</name>
    <dbReference type="NCBI Taxonomy" id="2116655"/>
    <lineage>
        <taxon>Bacteria</taxon>
        <taxon>Pseudomonadati</taxon>
        <taxon>Pseudomonadota</taxon>
        <taxon>Alphaproteobacteria</taxon>
        <taxon>Rhodobacterales</taxon>
        <taxon>Paracoccaceae</taxon>
        <taxon>Paracoccus</taxon>
    </lineage>
</organism>
<dbReference type="InterPro" id="IPR027417">
    <property type="entry name" value="P-loop_NTPase"/>
</dbReference>
<evidence type="ECO:0008006" key="3">
    <source>
        <dbReference type="Google" id="ProtNLM"/>
    </source>
</evidence>
<gene>
    <name evidence="1" type="ORF">C9E81_07505</name>
</gene>
<dbReference type="EMBL" id="QOKZ01000002">
    <property type="protein sequence ID" value="RMC36493.1"/>
    <property type="molecule type" value="Genomic_DNA"/>
</dbReference>
<keyword evidence="2" id="KW-1185">Reference proteome</keyword>
<dbReference type="Pfam" id="PF13469">
    <property type="entry name" value="Sulfotransfer_3"/>
    <property type="match status" value="1"/>
</dbReference>
<dbReference type="Proteomes" id="UP000273516">
    <property type="component" value="Unassembled WGS sequence"/>
</dbReference>
<dbReference type="Gene3D" id="3.40.50.300">
    <property type="entry name" value="P-loop containing nucleotide triphosphate hydrolases"/>
    <property type="match status" value="1"/>
</dbReference>
<dbReference type="SUPFAM" id="SSF52540">
    <property type="entry name" value="P-loop containing nucleoside triphosphate hydrolases"/>
    <property type="match status" value="1"/>
</dbReference>
<comment type="caution">
    <text evidence="1">The sequence shown here is derived from an EMBL/GenBank/DDBJ whole genome shotgun (WGS) entry which is preliminary data.</text>
</comment>
<evidence type="ECO:0000313" key="2">
    <source>
        <dbReference type="Proteomes" id="UP000273516"/>
    </source>
</evidence>
<evidence type="ECO:0000313" key="1">
    <source>
        <dbReference type="EMBL" id="RMC36493.1"/>
    </source>
</evidence>
<protein>
    <recommendedName>
        <fullName evidence="3">Sulfotransferase</fullName>
    </recommendedName>
</protein>